<protein>
    <recommendedName>
        <fullName evidence="2">30S ribosomal protein S8</fullName>
    </recommendedName>
</protein>
<sequence>MTLLDPLADAMSSIYNSELVGKPEVVVAPASSLIERVLRV</sequence>
<dbReference type="Gene3D" id="3.30.1370.30">
    <property type="match status" value="1"/>
</dbReference>
<gene>
    <name evidence="1" type="ORF">S01H1_27965</name>
</gene>
<dbReference type="InterPro" id="IPR035987">
    <property type="entry name" value="Ribosomal_uS8_sf"/>
</dbReference>
<dbReference type="SUPFAM" id="SSF56047">
    <property type="entry name" value="Ribosomal protein S8"/>
    <property type="match status" value="1"/>
</dbReference>
<accession>X0TKN0</accession>
<organism evidence="1">
    <name type="scientific">marine sediment metagenome</name>
    <dbReference type="NCBI Taxonomy" id="412755"/>
    <lineage>
        <taxon>unclassified sequences</taxon>
        <taxon>metagenomes</taxon>
        <taxon>ecological metagenomes</taxon>
    </lineage>
</organism>
<dbReference type="GO" id="GO:0005840">
    <property type="term" value="C:ribosome"/>
    <property type="evidence" value="ECO:0007669"/>
    <property type="project" value="InterPro"/>
</dbReference>
<dbReference type="EMBL" id="BARS01017064">
    <property type="protein sequence ID" value="GAF93804.1"/>
    <property type="molecule type" value="Genomic_DNA"/>
</dbReference>
<dbReference type="AlphaFoldDB" id="X0TKN0"/>
<feature type="non-terminal residue" evidence="1">
    <location>
        <position position="40"/>
    </location>
</feature>
<evidence type="ECO:0008006" key="2">
    <source>
        <dbReference type="Google" id="ProtNLM"/>
    </source>
</evidence>
<proteinExistence type="predicted"/>
<name>X0TKN0_9ZZZZ</name>
<comment type="caution">
    <text evidence="1">The sequence shown here is derived from an EMBL/GenBank/DDBJ whole genome shotgun (WGS) entry which is preliminary data.</text>
</comment>
<dbReference type="GO" id="GO:0003735">
    <property type="term" value="F:structural constituent of ribosome"/>
    <property type="evidence" value="ECO:0007669"/>
    <property type="project" value="InterPro"/>
</dbReference>
<dbReference type="GO" id="GO:0006412">
    <property type="term" value="P:translation"/>
    <property type="evidence" value="ECO:0007669"/>
    <property type="project" value="InterPro"/>
</dbReference>
<evidence type="ECO:0000313" key="1">
    <source>
        <dbReference type="EMBL" id="GAF93804.1"/>
    </source>
</evidence>
<reference evidence="1" key="1">
    <citation type="journal article" date="2014" name="Front. Microbiol.">
        <title>High frequency of phylogenetically diverse reductive dehalogenase-homologous genes in deep subseafloor sedimentary metagenomes.</title>
        <authorList>
            <person name="Kawai M."/>
            <person name="Futagami T."/>
            <person name="Toyoda A."/>
            <person name="Takaki Y."/>
            <person name="Nishi S."/>
            <person name="Hori S."/>
            <person name="Arai W."/>
            <person name="Tsubouchi T."/>
            <person name="Morono Y."/>
            <person name="Uchiyama I."/>
            <person name="Ito T."/>
            <person name="Fujiyama A."/>
            <person name="Inagaki F."/>
            <person name="Takami H."/>
        </authorList>
    </citation>
    <scope>NUCLEOTIDE SEQUENCE</scope>
    <source>
        <strain evidence="1">Expedition CK06-06</strain>
    </source>
</reference>